<gene>
    <name evidence="1" type="ORF">CSKR_201166</name>
</gene>
<evidence type="ECO:0000313" key="2">
    <source>
        <dbReference type="Proteomes" id="UP000286415"/>
    </source>
</evidence>
<name>A0A8T1MN71_CLOSI</name>
<dbReference type="OrthoDB" id="10612740at2759"/>
<keyword evidence="2" id="KW-1185">Reference proteome</keyword>
<reference evidence="1 2" key="1">
    <citation type="journal article" date="2018" name="Biotechnol. Adv.">
        <title>Improved genomic resources and new bioinformatic workflow for the carcinogenic parasite Clonorchis sinensis: Biotechnological implications.</title>
        <authorList>
            <person name="Wang D."/>
            <person name="Korhonen P.K."/>
            <person name="Gasser R.B."/>
            <person name="Young N.D."/>
        </authorList>
    </citation>
    <scope>NUCLEOTIDE SEQUENCE [LARGE SCALE GENOMIC DNA]</scope>
    <source>
        <strain evidence="1">Cs-k2</strain>
    </source>
</reference>
<accession>A0A8T1MN71</accession>
<organism evidence="1 2">
    <name type="scientific">Clonorchis sinensis</name>
    <name type="common">Chinese liver fluke</name>
    <dbReference type="NCBI Taxonomy" id="79923"/>
    <lineage>
        <taxon>Eukaryota</taxon>
        <taxon>Metazoa</taxon>
        <taxon>Spiralia</taxon>
        <taxon>Lophotrochozoa</taxon>
        <taxon>Platyhelminthes</taxon>
        <taxon>Trematoda</taxon>
        <taxon>Digenea</taxon>
        <taxon>Opisthorchiida</taxon>
        <taxon>Opisthorchiata</taxon>
        <taxon>Opisthorchiidae</taxon>
        <taxon>Clonorchis</taxon>
    </lineage>
</organism>
<protein>
    <submittedName>
        <fullName evidence="1">Uncharacterized protein</fullName>
    </submittedName>
</protein>
<comment type="caution">
    <text evidence="1">The sequence shown here is derived from an EMBL/GenBank/DDBJ whole genome shotgun (WGS) entry which is preliminary data.</text>
</comment>
<evidence type="ECO:0000313" key="1">
    <source>
        <dbReference type="EMBL" id="KAG5450296.1"/>
    </source>
</evidence>
<dbReference type="EMBL" id="NIRI02000042">
    <property type="protein sequence ID" value="KAG5450296.1"/>
    <property type="molecule type" value="Genomic_DNA"/>
</dbReference>
<proteinExistence type="predicted"/>
<sequence length="71" mass="8008">MWYLCVHPVIEAPTLFCVTNGCTADATGDFQDQQNVQQSEEAKELPFLNKKSIKRFVLISAHQLDLALQIT</sequence>
<dbReference type="Proteomes" id="UP000286415">
    <property type="component" value="Unassembled WGS sequence"/>
</dbReference>
<dbReference type="AlphaFoldDB" id="A0A8T1MN71"/>
<reference evidence="1 2" key="2">
    <citation type="journal article" date="2021" name="Genomics">
        <title>High-quality reference genome for Clonorchis sinensis.</title>
        <authorList>
            <person name="Young N.D."/>
            <person name="Stroehlein A.J."/>
            <person name="Kinkar L."/>
            <person name="Wang T."/>
            <person name="Sohn W.M."/>
            <person name="Chang B.C.H."/>
            <person name="Kaur P."/>
            <person name="Weisz D."/>
            <person name="Dudchenko O."/>
            <person name="Aiden E.L."/>
            <person name="Korhonen P.K."/>
            <person name="Gasser R.B."/>
        </authorList>
    </citation>
    <scope>NUCLEOTIDE SEQUENCE [LARGE SCALE GENOMIC DNA]</scope>
    <source>
        <strain evidence="1">Cs-k2</strain>
    </source>
</reference>